<dbReference type="Pfam" id="PF07475">
    <property type="entry name" value="Hpr_kinase_C"/>
    <property type="match status" value="1"/>
</dbReference>
<dbReference type="EMBL" id="JAUOZU010000008">
    <property type="protein sequence ID" value="MDO6964699.1"/>
    <property type="molecule type" value="Genomic_DNA"/>
</dbReference>
<proteinExistence type="predicted"/>
<keyword evidence="2" id="KW-0808">Transferase</keyword>
<name>A0ABT8YLU4_9HYPH</name>
<keyword evidence="2" id="KW-0418">Kinase</keyword>
<dbReference type="Gene3D" id="3.40.50.300">
    <property type="entry name" value="P-loop containing nucleotide triphosphate hydrolases"/>
    <property type="match status" value="1"/>
</dbReference>
<dbReference type="CDD" id="cd01918">
    <property type="entry name" value="HprK_C"/>
    <property type="match status" value="1"/>
</dbReference>
<dbReference type="SUPFAM" id="SSF53795">
    <property type="entry name" value="PEP carboxykinase-like"/>
    <property type="match status" value="1"/>
</dbReference>
<organism evidence="2 3">
    <name type="scientific">Rhizobium alvei</name>
    <dbReference type="NCBI Taxonomy" id="1132659"/>
    <lineage>
        <taxon>Bacteria</taxon>
        <taxon>Pseudomonadati</taxon>
        <taxon>Pseudomonadota</taxon>
        <taxon>Alphaproteobacteria</taxon>
        <taxon>Hyphomicrobiales</taxon>
        <taxon>Rhizobiaceae</taxon>
        <taxon>Rhizobium/Agrobacterium group</taxon>
        <taxon>Rhizobium</taxon>
    </lineage>
</organism>
<sequence>MEPELVHATAIVIGSTGLLLVGPSGSGKSTKALQLMSTARRAAHFAALVSDDQVFLEIRNDRVIATAPATIRGKIEVRGTGIAAIPSIDLAELNYVVRLEFINASNRIPNDDAIWTSAGGISLPLITLDRSTPDPYAVLEAFLPGFPVLTPNS</sequence>
<evidence type="ECO:0000313" key="2">
    <source>
        <dbReference type="EMBL" id="MDO6964699.1"/>
    </source>
</evidence>
<evidence type="ECO:0000313" key="3">
    <source>
        <dbReference type="Proteomes" id="UP001174932"/>
    </source>
</evidence>
<dbReference type="InterPro" id="IPR011104">
    <property type="entry name" value="Hpr_kin/Pase_C"/>
</dbReference>
<dbReference type="GO" id="GO:0016301">
    <property type="term" value="F:kinase activity"/>
    <property type="evidence" value="ECO:0007669"/>
    <property type="project" value="UniProtKB-KW"/>
</dbReference>
<accession>A0ABT8YLU4</accession>
<evidence type="ECO:0000259" key="1">
    <source>
        <dbReference type="Pfam" id="PF07475"/>
    </source>
</evidence>
<feature type="domain" description="HPr kinase/phosphorylase C-terminal" evidence="1">
    <location>
        <begin position="4"/>
        <end position="86"/>
    </location>
</feature>
<dbReference type="Proteomes" id="UP001174932">
    <property type="component" value="Unassembled WGS sequence"/>
</dbReference>
<dbReference type="RefSeq" id="WP_304376634.1">
    <property type="nucleotide sequence ID" value="NZ_JAUOZU010000008.1"/>
</dbReference>
<keyword evidence="3" id="KW-1185">Reference proteome</keyword>
<protein>
    <submittedName>
        <fullName evidence="2">HPr kinase/phosphatase C-terminal domain-containing protein</fullName>
    </submittedName>
</protein>
<reference evidence="2" key="2">
    <citation type="submission" date="2023-07" db="EMBL/GenBank/DDBJ databases">
        <authorList>
            <person name="Shen H."/>
        </authorList>
    </citation>
    <scope>NUCLEOTIDE SEQUENCE</scope>
    <source>
        <strain evidence="2">TNR-22</strain>
    </source>
</reference>
<reference evidence="2" key="1">
    <citation type="journal article" date="2015" name="Int. J. Syst. Evol. Microbiol.">
        <title>Rhizobium alvei sp. nov., isolated from a freshwater river.</title>
        <authorList>
            <person name="Sheu S.Y."/>
            <person name="Huang H.W."/>
            <person name="Young C.C."/>
            <person name="Chen W.M."/>
        </authorList>
    </citation>
    <scope>NUCLEOTIDE SEQUENCE</scope>
    <source>
        <strain evidence="2">TNR-22</strain>
    </source>
</reference>
<dbReference type="InterPro" id="IPR027417">
    <property type="entry name" value="P-loop_NTPase"/>
</dbReference>
<gene>
    <name evidence="2" type="ORF">Q4481_12095</name>
</gene>
<comment type="caution">
    <text evidence="2">The sequence shown here is derived from an EMBL/GenBank/DDBJ whole genome shotgun (WGS) entry which is preliminary data.</text>
</comment>